<dbReference type="Gene3D" id="3.40.30.10">
    <property type="entry name" value="Glutaredoxin"/>
    <property type="match status" value="1"/>
</dbReference>
<name>A0A1Z8ALZ9_9FLAO</name>
<dbReference type="PANTHER" id="PTHR45663:SF11">
    <property type="entry name" value="GEO12009P1"/>
    <property type="match status" value="1"/>
</dbReference>
<dbReference type="PROSITE" id="PS50005">
    <property type="entry name" value="TPR"/>
    <property type="match status" value="1"/>
</dbReference>
<dbReference type="RefSeq" id="WP_303687593.1">
    <property type="nucleotide sequence ID" value="NZ_CAJXYO010000026.1"/>
</dbReference>
<keyword evidence="7" id="KW-0732">Signal</keyword>
<dbReference type="GO" id="GO:0006950">
    <property type="term" value="P:response to stress"/>
    <property type="evidence" value="ECO:0007669"/>
    <property type="project" value="UniProtKB-ARBA"/>
</dbReference>
<dbReference type="EMBL" id="MAAX01000178">
    <property type="protein sequence ID" value="OUS11347.1"/>
    <property type="molecule type" value="Genomic_DNA"/>
</dbReference>
<accession>A0A1Z8ALZ9</accession>
<feature type="signal peptide" evidence="7">
    <location>
        <begin position="1"/>
        <end position="20"/>
    </location>
</feature>
<reference evidence="10" key="1">
    <citation type="journal article" date="2017" name="Proc. Natl. Acad. Sci. U.S.A.">
        <title>Simulation of Deepwater Horizon oil plume reveals substrate specialization within a complex community of hydrocarbon-degraders.</title>
        <authorList>
            <person name="Hu P."/>
            <person name="Dubinsky E.A."/>
            <person name="Probst A.J."/>
            <person name="Wang J."/>
            <person name="Sieber C.M.K."/>
            <person name="Tom L.M."/>
            <person name="Gardinali P."/>
            <person name="Banfield J.F."/>
            <person name="Atlas R.M."/>
            <person name="Andersen G.L."/>
        </authorList>
    </citation>
    <scope>NUCLEOTIDE SEQUENCE [LARGE SCALE GENOMIC DNA]</scope>
</reference>
<dbReference type="InterPro" id="IPR017937">
    <property type="entry name" value="Thioredoxin_CS"/>
</dbReference>
<dbReference type="InterPro" id="IPR036249">
    <property type="entry name" value="Thioredoxin-like_sf"/>
</dbReference>
<evidence type="ECO:0000259" key="8">
    <source>
        <dbReference type="PROSITE" id="PS51352"/>
    </source>
</evidence>
<dbReference type="SUPFAM" id="SSF52833">
    <property type="entry name" value="Thioredoxin-like"/>
    <property type="match status" value="1"/>
</dbReference>
<evidence type="ECO:0000256" key="2">
    <source>
        <dbReference type="ARBA" id="ARBA00022982"/>
    </source>
</evidence>
<evidence type="ECO:0000313" key="10">
    <source>
        <dbReference type="Proteomes" id="UP000196102"/>
    </source>
</evidence>
<keyword evidence="1" id="KW-0813">Transport</keyword>
<dbReference type="PRINTS" id="PR00421">
    <property type="entry name" value="THIOREDOXIN"/>
</dbReference>
<dbReference type="PROSITE" id="PS00194">
    <property type="entry name" value="THIOREDOXIN_1"/>
    <property type="match status" value="1"/>
</dbReference>
<gene>
    <name evidence="9" type="ORF">A9Q93_11505</name>
</gene>
<evidence type="ECO:0000256" key="5">
    <source>
        <dbReference type="PROSITE-ProRule" id="PRU00339"/>
    </source>
</evidence>
<feature type="domain" description="Thioredoxin" evidence="8">
    <location>
        <begin position="15"/>
        <end position="125"/>
    </location>
</feature>
<evidence type="ECO:0000256" key="7">
    <source>
        <dbReference type="SAM" id="SignalP"/>
    </source>
</evidence>
<keyword evidence="4" id="KW-0676">Redox-active center</keyword>
<evidence type="ECO:0000256" key="1">
    <source>
        <dbReference type="ARBA" id="ARBA00022448"/>
    </source>
</evidence>
<dbReference type="GO" id="GO:0015035">
    <property type="term" value="F:protein-disulfide reductase activity"/>
    <property type="evidence" value="ECO:0007669"/>
    <property type="project" value="TreeGrafter"/>
</dbReference>
<proteinExistence type="predicted"/>
<comment type="caution">
    <text evidence="9">The sequence shown here is derived from an EMBL/GenBank/DDBJ whole genome shotgun (WGS) entry which is preliminary data.</text>
</comment>
<organism evidence="9 10">
    <name type="scientific">Nonlabens dokdonensis</name>
    <dbReference type="NCBI Taxonomy" id="328515"/>
    <lineage>
        <taxon>Bacteria</taxon>
        <taxon>Pseudomonadati</taxon>
        <taxon>Bacteroidota</taxon>
        <taxon>Flavobacteriia</taxon>
        <taxon>Flavobacteriales</taxon>
        <taxon>Flavobacteriaceae</taxon>
        <taxon>Nonlabens</taxon>
    </lineage>
</organism>
<feature type="chain" id="PRO_5013187786" evidence="7">
    <location>
        <begin position="21"/>
        <end position="259"/>
    </location>
</feature>
<dbReference type="InterPro" id="IPR011990">
    <property type="entry name" value="TPR-like_helical_dom_sf"/>
</dbReference>
<dbReference type="Pfam" id="PF00085">
    <property type="entry name" value="Thioredoxin"/>
    <property type="match status" value="1"/>
</dbReference>
<dbReference type="InterPro" id="IPR019734">
    <property type="entry name" value="TPR_rpt"/>
</dbReference>
<keyword evidence="2" id="KW-0249">Electron transport</keyword>
<dbReference type="Gene3D" id="1.25.40.10">
    <property type="entry name" value="Tetratricopeptide repeat domain"/>
    <property type="match status" value="1"/>
</dbReference>
<dbReference type="GO" id="GO:0005737">
    <property type="term" value="C:cytoplasm"/>
    <property type="evidence" value="ECO:0007669"/>
    <property type="project" value="TreeGrafter"/>
</dbReference>
<protein>
    <submittedName>
        <fullName evidence="9">Thiol reductase thioredoxin</fullName>
    </submittedName>
</protein>
<evidence type="ECO:0000256" key="6">
    <source>
        <dbReference type="SAM" id="Coils"/>
    </source>
</evidence>
<evidence type="ECO:0000256" key="4">
    <source>
        <dbReference type="ARBA" id="ARBA00023284"/>
    </source>
</evidence>
<keyword evidence="5" id="KW-0802">TPR repeat</keyword>
<dbReference type="PROSITE" id="PS51352">
    <property type="entry name" value="THIOREDOXIN_2"/>
    <property type="match status" value="1"/>
</dbReference>
<evidence type="ECO:0000313" key="9">
    <source>
        <dbReference type="EMBL" id="OUS11347.1"/>
    </source>
</evidence>
<dbReference type="CDD" id="cd02947">
    <property type="entry name" value="TRX_family"/>
    <property type="match status" value="1"/>
</dbReference>
<keyword evidence="3" id="KW-1015">Disulfide bond</keyword>
<dbReference type="Proteomes" id="UP000196102">
    <property type="component" value="Unassembled WGS sequence"/>
</dbReference>
<evidence type="ECO:0000256" key="3">
    <source>
        <dbReference type="ARBA" id="ARBA00023157"/>
    </source>
</evidence>
<dbReference type="InterPro" id="IPR013766">
    <property type="entry name" value="Thioredoxin_domain"/>
</dbReference>
<keyword evidence="6" id="KW-0175">Coiled coil</keyword>
<sequence>MRLQKFILLFILSCCSVSIAQTELTDDNAEAKLLIDNDRLIVVDFYATWCGPCKKMDPILKKLVTKYGGRVDFYKIDVDKNEVDDILGVTAMPTYFFIKNSSTLEVIEGMRSKEVMESLIEKYMYYETEDDVVEIEEVIESTETSYYDATAKHGYESEFSISTIANIWDSWSNLNSLAWHIYLEHDETKTLYKGIEIVERSITLDKNYYNTDTLASLYFKTGEYKQALKKAKEAIEIAKRDNEDYSSTSELMNKIIDRL</sequence>
<dbReference type="AlphaFoldDB" id="A0A1Z8ALZ9"/>
<feature type="coiled-coil region" evidence="6">
    <location>
        <begin position="221"/>
        <end position="248"/>
    </location>
</feature>
<dbReference type="PANTHER" id="PTHR45663">
    <property type="entry name" value="GEO12009P1"/>
    <property type="match status" value="1"/>
</dbReference>
<feature type="repeat" description="TPR" evidence="5">
    <location>
        <begin position="208"/>
        <end position="241"/>
    </location>
</feature>
<dbReference type="SUPFAM" id="SSF48452">
    <property type="entry name" value="TPR-like"/>
    <property type="match status" value="1"/>
</dbReference>